<proteinExistence type="inferred from homology"/>
<keyword evidence="6" id="KW-1185">Reference proteome</keyword>
<gene>
    <name evidence="5" type="primary">metX</name>
    <name evidence="2" type="synonym">metXA</name>
    <name evidence="5" type="ORF">FUA23_13325</name>
</gene>
<dbReference type="Proteomes" id="UP000321907">
    <property type="component" value="Unassembled WGS sequence"/>
</dbReference>
<dbReference type="Gene3D" id="3.40.50.1820">
    <property type="entry name" value="alpha/beta hydrolase"/>
    <property type="match status" value="1"/>
</dbReference>
<feature type="active site" description="Nucleophile" evidence="2 3">
    <location>
        <position position="134"/>
    </location>
</feature>
<comment type="similarity">
    <text evidence="2">Belongs to the AB hydrolase superfamily. MetX family.</text>
</comment>
<sequence>MTNYLHINHPFTLESGASLPYLTAAYNTYGELNEARDNVIWICHALTANSDAEDWWPGLVGEGFTIDPNQYFIVCVNMLGSSYGTTSPKSIDPDTGKPYGLDFPLVTTRDQGRFFDLVANYLGIRRIRLLMGGSMGGQCAGEWACLNPDRFDLLCLLATNARFSPYGIGFNESQRMALRADPTLGTDAPDAGRLGLEAARSVAVLSYRHYRTYHATQQQPDADDIDDFRASSYQRYQGYKLWKRFDPTCYYALTRGMDSHNLGRKRGGEAAALQKITSPTLIISIDTDVLFPTEEQSLLSRYIPNSRLDVMSSDYGHDGFLVETPTIGLLLADFLADQLQIDANTKHAFTDSLSGRTFAIPGTEEV</sequence>
<reference evidence="5 6" key="1">
    <citation type="submission" date="2019-08" db="EMBL/GenBank/DDBJ databases">
        <title>Lewinella sp. strain SSH13 Genome sequencing and assembly.</title>
        <authorList>
            <person name="Kim I."/>
        </authorList>
    </citation>
    <scope>NUCLEOTIDE SEQUENCE [LARGE SCALE GENOMIC DNA]</scope>
    <source>
        <strain evidence="5 6">SSH13</strain>
    </source>
</reference>
<evidence type="ECO:0000313" key="5">
    <source>
        <dbReference type="EMBL" id="TXF88824.1"/>
    </source>
</evidence>
<dbReference type="PANTHER" id="PTHR32268:SF11">
    <property type="entry name" value="HOMOSERINE O-ACETYLTRANSFERASE"/>
    <property type="match status" value="1"/>
</dbReference>
<dbReference type="InterPro" id="IPR029058">
    <property type="entry name" value="AB_hydrolase_fold"/>
</dbReference>
<evidence type="ECO:0000313" key="6">
    <source>
        <dbReference type="Proteomes" id="UP000321907"/>
    </source>
</evidence>
<keyword evidence="2" id="KW-0486">Methionine biosynthesis</keyword>
<comment type="pathway">
    <text evidence="2">Amino-acid biosynthesis; L-methionine biosynthesis via de novo pathway; O-acetyl-L-homoserine from L-homoserine: step 1/1.</text>
</comment>
<dbReference type="GO" id="GO:0005737">
    <property type="term" value="C:cytoplasm"/>
    <property type="evidence" value="ECO:0007669"/>
    <property type="project" value="UniProtKB-SubCell"/>
</dbReference>
<organism evidence="5 6">
    <name type="scientific">Neolewinella aurantiaca</name>
    <dbReference type="NCBI Taxonomy" id="2602767"/>
    <lineage>
        <taxon>Bacteria</taxon>
        <taxon>Pseudomonadati</taxon>
        <taxon>Bacteroidota</taxon>
        <taxon>Saprospiria</taxon>
        <taxon>Saprospirales</taxon>
        <taxon>Lewinellaceae</taxon>
        <taxon>Neolewinella</taxon>
    </lineage>
</organism>
<comment type="subcellular location">
    <subcellularLocation>
        <location evidence="2">Cytoplasm</location>
    </subcellularLocation>
</comment>
<keyword evidence="2 5" id="KW-0012">Acyltransferase</keyword>
<dbReference type="SUPFAM" id="SSF53474">
    <property type="entry name" value="alpha/beta-Hydrolases"/>
    <property type="match status" value="1"/>
</dbReference>
<dbReference type="NCBIfam" id="TIGR01392">
    <property type="entry name" value="homoserO_Ac_trn"/>
    <property type="match status" value="1"/>
</dbReference>
<dbReference type="PIRSF" id="PIRSF000443">
    <property type="entry name" value="Homoser_Ac_trans"/>
    <property type="match status" value="1"/>
</dbReference>
<dbReference type="GO" id="GO:0004414">
    <property type="term" value="F:homoserine O-acetyltransferase activity"/>
    <property type="evidence" value="ECO:0007669"/>
    <property type="project" value="UniProtKB-UniRule"/>
</dbReference>
<name>A0A5C7FRS3_9BACT</name>
<dbReference type="AlphaFoldDB" id="A0A5C7FRS3"/>
<dbReference type="EMBL" id="VOXD01000019">
    <property type="protein sequence ID" value="TXF88824.1"/>
    <property type="molecule type" value="Genomic_DNA"/>
</dbReference>
<dbReference type="GO" id="GO:0009086">
    <property type="term" value="P:methionine biosynthetic process"/>
    <property type="evidence" value="ECO:0007669"/>
    <property type="project" value="UniProtKB-UniRule"/>
</dbReference>
<accession>A0A5C7FRS3</accession>
<feature type="active site" evidence="2 3">
    <location>
        <position position="317"/>
    </location>
</feature>
<evidence type="ECO:0000256" key="1">
    <source>
        <dbReference type="ARBA" id="ARBA00022679"/>
    </source>
</evidence>
<evidence type="ECO:0000256" key="3">
    <source>
        <dbReference type="PIRSR" id="PIRSR000443-1"/>
    </source>
</evidence>
<keyword evidence="1 2" id="KW-0808">Transferase</keyword>
<dbReference type="Pfam" id="PF00561">
    <property type="entry name" value="Abhydrolase_1"/>
    <property type="match status" value="1"/>
</dbReference>
<comment type="subunit">
    <text evidence="2">Homodimer.</text>
</comment>
<comment type="function">
    <text evidence="2">Transfers an acetyl group from acetyl-CoA to L-homoserine, forming acetyl-L-homoserine.</text>
</comment>
<dbReference type="HAMAP" id="MF_00296">
    <property type="entry name" value="MetX_acyltransf"/>
    <property type="match status" value="1"/>
</dbReference>
<protein>
    <recommendedName>
        <fullName evidence="2">Homoserine O-acetyltransferase</fullName>
        <shortName evidence="2">HAT</shortName>
        <ecNumber evidence="2">2.3.1.31</ecNumber>
    </recommendedName>
    <alternativeName>
        <fullName evidence="2">Homoserine transacetylase</fullName>
        <shortName evidence="2">HTA</shortName>
    </alternativeName>
</protein>
<feature type="domain" description="AB hydrolase-1" evidence="4">
    <location>
        <begin position="39"/>
        <end position="323"/>
    </location>
</feature>
<comment type="caution">
    <text evidence="2">Lacks conserved residue(s) required for the propagation of feature annotation.</text>
</comment>
<comment type="caution">
    <text evidence="5">The sequence shown here is derived from an EMBL/GenBank/DDBJ whole genome shotgun (WGS) entry which is preliminary data.</text>
</comment>
<dbReference type="GO" id="GO:0009092">
    <property type="term" value="P:homoserine metabolic process"/>
    <property type="evidence" value="ECO:0007669"/>
    <property type="project" value="TreeGrafter"/>
</dbReference>
<evidence type="ECO:0000256" key="2">
    <source>
        <dbReference type="HAMAP-Rule" id="MF_00296"/>
    </source>
</evidence>
<feature type="binding site" evidence="2">
    <location>
        <position position="318"/>
    </location>
    <ligand>
        <name>substrate</name>
    </ligand>
</feature>
<keyword evidence="2" id="KW-0963">Cytoplasm</keyword>
<dbReference type="InterPro" id="IPR000073">
    <property type="entry name" value="AB_hydrolase_1"/>
</dbReference>
<comment type="catalytic activity">
    <reaction evidence="2">
        <text>L-homoserine + acetyl-CoA = O-acetyl-L-homoserine + CoA</text>
        <dbReference type="Rhea" id="RHEA:13701"/>
        <dbReference type="ChEBI" id="CHEBI:57287"/>
        <dbReference type="ChEBI" id="CHEBI:57288"/>
        <dbReference type="ChEBI" id="CHEBI:57476"/>
        <dbReference type="ChEBI" id="CHEBI:57716"/>
        <dbReference type="EC" id="2.3.1.31"/>
    </reaction>
</comment>
<dbReference type="UniPathway" id="UPA00051">
    <property type="reaction ID" value="UER00074"/>
</dbReference>
<dbReference type="InterPro" id="IPR008220">
    <property type="entry name" value="HAT_MetX-like"/>
</dbReference>
<dbReference type="PANTHER" id="PTHR32268">
    <property type="entry name" value="HOMOSERINE O-ACETYLTRANSFERASE"/>
    <property type="match status" value="1"/>
</dbReference>
<dbReference type="EC" id="2.3.1.31" evidence="2"/>
<feature type="binding site" evidence="2">
    <location>
        <position position="200"/>
    </location>
    <ligand>
        <name>substrate</name>
    </ligand>
</feature>
<dbReference type="OrthoDB" id="9800754at2"/>
<dbReference type="RefSeq" id="WP_147931241.1">
    <property type="nucleotide sequence ID" value="NZ_VOXD01000019.1"/>
</dbReference>
<evidence type="ECO:0000259" key="4">
    <source>
        <dbReference type="Pfam" id="PF00561"/>
    </source>
</evidence>
<feature type="active site" evidence="2 3">
    <location>
        <position position="288"/>
    </location>
</feature>
<keyword evidence="2" id="KW-0028">Amino-acid biosynthesis</keyword>